<accession>A0ABR7EET8</accession>
<keyword evidence="3" id="KW-1185">Reference proteome</keyword>
<dbReference type="Proteomes" id="UP000606889">
    <property type="component" value="Unassembled WGS sequence"/>
</dbReference>
<dbReference type="RefSeq" id="WP_186857069.1">
    <property type="nucleotide sequence ID" value="NZ_JACOON010000002.1"/>
</dbReference>
<evidence type="ECO:0000313" key="3">
    <source>
        <dbReference type="Proteomes" id="UP000606889"/>
    </source>
</evidence>
<comment type="caution">
    <text evidence="2">The sequence shown here is derived from an EMBL/GenBank/DDBJ whole genome shotgun (WGS) entry which is preliminary data.</text>
</comment>
<feature type="region of interest" description="Disordered" evidence="1">
    <location>
        <begin position="110"/>
        <end position="157"/>
    </location>
</feature>
<protein>
    <recommendedName>
        <fullName evidence="4">Helix-turn-helix domain-containing protein</fullName>
    </recommendedName>
</protein>
<dbReference type="InterPro" id="IPR036388">
    <property type="entry name" value="WH-like_DNA-bd_sf"/>
</dbReference>
<reference evidence="2 3" key="1">
    <citation type="submission" date="2020-08" db="EMBL/GenBank/DDBJ databases">
        <title>Genome public.</title>
        <authorList>
            <person name="Liu C."/>
            <person name="Sun Q."/>
        </authorList>
    </citation>
    <scope>NUCLEOTIDE SEQUENCE [LARGE SCALE GENOMIC DNA]</scope>
    <source>
        <strain evidence="2 3">NSJ-35</strain>
    </source>
</reference>
<dbReference type="Gene3D" id="1.10.10.10">
    <property type="entry name" value="Winged helix-like DNA-binding domain superfamily/Winged helix DNA-binding domain"/>
    <property type="match status" value="1"/>
</dbReference>
<evidence type="ECO:0000256" key="1">
    <source>
        <dbReference type="SAM" id="MobiDB-lite"/>
    </source>
</evidence>
<sequence>MTSGGFIKLHRKLTEWEWYSDPCTKDVFLHLLLTANHKTRREKGVTYKRGQAVFGRREMALKLGISERNVRTALNHLKSTNEITIKATKRGSVATIINYDKYQVADIESVQQSDQGNDQKVTNNRPTSDQQVTTNKNDKNDKNIKRGGGKSPAPPKFIIPSIEEIEAYCRERGNDVDAERFWNFYNSKGWYVGKNKMKSWKSAVITWEKRNGHDSGEHYEEF</sequence>
<organism evidence="2 3">
    <name type="scientific">Christensenella tenuis</name>
    <dbReference type="NCBI Taxonomy" id="2763033"/>
    <lineage>
        <taxon>Bacteria</taxon>
        <taxon>Bacillati</taxon>
        <taxon>Bacillota</taxon>
        <taxon>Clostridia</taxon>
        <taxon>Christensenellales</taxon>
        <taxon>Christensenellaceae</taxon>
        <taxon>Christensenella</taxon>
    </lineage>
</organism>
<evidence type="ECO:0008006" key="4">
    <source>
        <dbReference type="Google" id="ProtNLM"/>
    </source>
</evidence>
<proteinExistence type="predicted"/>
<evidence type="ECO:0000313" key="2">
    <source>
        <dbReference type="EMBL" id="MBC5647544.1"/>
    </source>
</evidence>
<feature type="compositionally biased region" description="Polar residues" evidence="1">
    <location>
        <begin position="110"/>
        <end position="134"/>
    </location>
</feature>
<gene>
    <name evidence="2" type="ORF">H8S18_04280</name>
</gene>
<name>A0ABR7EET8_9FIRM</name>
<dbReference type="EMBL" id="JACOON010000002">
    <property type="protein sequence ID" value="MBC5647544.1"/>
    <property type="molecule type" value="Genomic_DNA"/>
</dbReference>